<evidence type="ECO:0000259" key="12">
    <source>
        <dbReference type="PROSITE" id="PS50113"/>
    </source>
</evidence>
<dbReference type="PANTHER" id="PTHR43065">
    <property type="entry name" value="SENSOR HISTIDINE KINASE"/>
    <property type="match status" value="1"/>
</dbReference>
<dbReference type="InterPro" id="IPR013767">
    <property type="entry name" value="PAS_fold"/>
</dbReference>
<dbReference type="AlphaFoldDB" id="A0A494X336"/>
<evidence type="ECO:0000256" key="6">
    <source>
        <dbReference type="ARBA" id="ARBA00022777"/>
    </source>
</evidence>
<keyword evidence="6 13" id="KW-0418">Kinase</keyword>
<dbReference type="SMART" id="SM00086">
    <property type="entry name" value="PAC"/>
    <property type="match status" value="3"/>
</dbReference>
<evidence type="ECO:0000259" key="10">
    <source>
        <dbReference type="PROSITE" id="PS50109"/>
    </source>
</evidence>
<dbReference type="Gene3D" id="3.30.565.10">
    <property type="entry name" value="Histidine kinase-like ATPase, C-terminal domain"/>
    <property type="match status" value="1"/>
</dbReference>
<dbReference type="SMART" id="SM00387">
    <property type="entry name" value="HATPase_c"/>
    <property type="match status" value="1"/>
</dbReference>
<gene>
    <name evidence="13" type="ORF">D7Z26_26230</name>
</gene>
<reference evidence="13 14" key="1">
    <citation type="submission" date="2018-10" db="EMBL/GenBank/DDBJ databases">
        <title>Cohnella sp. M2MS4P-1, whole genome shotgun sequence.</title>
        <authorList>
            <person name="Tuo L."/>
        </authorList>
    </citation>
    <scope>NUCLEOTIDE SEQUENCE [LARGE SCALE GENOMIC DNA]</scope>
    <source>
        <strain evidence="13 14">M2MS4P-1</strain>
    </source>
</reference>
<dbReference type="InterPro" id="IPR003661">
    <property type="entry name" value="HisK_dim/P_dom"/>
</dbReference>
<dbReference type="EC" id="2.7.13.3" evidence="2"/>
<dbReference type="Pfam" id="PF00512">
    <property type="entry name" value="HisKA"/>
    <property type="match status" value="1"/>
</dbReference>
<dbReference type="PRINTS" id="PR00344">
    <property type="entry name" value="BCTRLSENSOR"/>
</dbReference>
<evidence type="ECO:0000313" key="13">
    <source>
        <dbReference type="EMBL" id="RKP44772.1"/>
    </source>
</evidence>
<dbReference type="InterPro" id="IPR001610">
    <property type="entry name" value="PAC"/>
</dbReference>
<keyword evidence="9" id="KW-0175">Coiled coil</keyword>
<name>A0A494X336_9BACL</name>
<evidence type="ECO:0000256" key="9">
    <source>
        <dbReference type="SAM" id="Coils"/>
    </source>
</evidence>
<feature type="domain" description="PAS" evidence="11">
    <location>
        <begin position="261"/>
        <end position="331"/>
    </location>
</feature>
<dbReference type="CDD" id="cd00082">
    <property type="entry name" value="HisKA"/>
    <property type="match status" value="1"/>
</dbReference>
<dbReference type="PROSITE" id="PS50112">
    <property type="entry name" value="PAS"/>
    <property type="match status" value="3"/>
</dbReference>
<dbReference type="InterPro" id="IPR035965">
    <property type="entry name" value="PAS-like_dom_sf"/>
</dbReference>
<dbReference type="InterPro" id="IPR036097">
    <property type="entry name" value="HisK_dim/P_sf"/>
</dbReference>
<evidence type="ECO:0000313" key="14">
    <source>
        <dbReference type="Proteomes" id="UP000282076"/>
    </source>
</evidence>
<dbReference type="PROSITE" id="PS50113">
    <property type="entry name" value="PAC"/>
    <property type="match status" value="2"/>
</dbReference>
<keyword evidence="8" id="KW-0902">Two-component regulatory system</keyword>
<dbReference type="EMBL" id="RBZM01000017">
    <property type="protein sequence ID" value="RKP44772.1"/>
    <property type="molecule type" value="Genomic_DNA"/>
</dbReference>
<feature type="coiled-coil region" evidence="9">
    <location>
        <begin position="119"/>
        <end position="146"/>
    </location>
</feature>
<dbReference type="SUPFAM" id="SSF55874">
    <property type="entry name" value="ATPase domain of HSP90 chaperone/DNA topoisomerase II/histidine kinase"/>
    <property type="match status" value="1"/>
</dbReference>
<evidence type="ECO:0000256" key="4">
    <source>
        <dbReference type="ARBA" id="ARBA00022679"/>
    </source>
</evidence>
<dbReference type="PANTHER" id="PTHR43065:SF34">
    <property type="entry name" value="SPORULATION KINASE A"/>
    <property type="match status" value="1"/>
</dbReference>
<protein>
    <recommendedName>
        <fullName evidence="2">histidine kinase</fullName>
        <ecNumber evidence="2">2.7.13.3</ecNumber>
    </recommendedName>
</protein>
<evidence type="ECO:0000256" key="5">
    <source>
        <dbReference type="ARBA" id="ARBA00022741"/>
    </source>
</evidence>
<keyword evidence="14" id="KW-1185">Reference proteome</keyword>
<dbReference type="InterPro" id="IPR000014">
    <property type="entry name" value="PAS"/>
</dbReference>
<dbReference type="Pfam" id="PF13426">
    <property type="entry name" value="PAS_9"/>
    <property type="match status" value="2"/>
</dbReference>
<dbReference type="Gene3D" id="3.30.450.20">
    <property type="entry name" value="PAS domain"/>
    <property type="match status" value="3"/>
</dbReference>
<keyword evidence="3" id="KW-0597">Phosphoprotein</keyword>
<dbReference type="SUPFAM" id="SSF55785">
    <property type="entry name" value="PYP-like sensor domain (PAS domain)"/>
    <property type="match status" value="3"/>
</dbReference>
<dbReference type="SUPFAM" id="SSF47384">
    <property type="entry name" value="Homodimeric domain of signal transducing histidine kinase"/>
    <property type="match status" value="1"/>
</dbReference>
<organism evidence="13 14">
    <name type="scientific">Cohnella endophytica</name>
    <dbReference type="NCBI Taxonomy" id="2419778"/>
    <lineage>
        <taxon>Bacteria</taxon>
        <taxon>Bacillati</taxon>
        <taxon>Bacillota</taxon>
        <taxon>Bacilli</taxon>
        <taxon>Bacillales</taxon>
        <taxon>Paenibacillaceae</taxon>
        <taxon>Cohnella</taxon>
    </lineage>
</organism>
<feature type="domain" description="PAC" evidence="12">
    <location>
        <begin position="78"/>
        <end position="135"/>
    </location>
</feature>
<dbReference type="SMART" id="SM00388">
    <property type="entry name" value="HisKA"/>
    <property type="match status" value="1"/>
</dbReference>
<feature type="domain" description="PAC" evidence="12">
    <location>
        <begin position="210"/>
        <end position="260"/>
    </location>
</feature>
<dbReference type="InterPro" id="IPR003594">
    <property type="entry name" value="HATPase_dom"/>
</dbReference>
<dbReference type="CDD" id="cd00130">
    <property type="entry name" value="PAS"/>
    <property type="match status" value="3"/>
</dbReference>
<dbReference type="InterPro" id="IPR005467">
    <property type="entry name" value="His_kinase_dom"/>
</dbReference>
<dbReference type="InterPro" id="IPR004358">
    <property type="entry name" value="Sig_transdc_His_kin-like_C"/>
</dbReference>
<evidence type="ECO:0000256" key="2">
    <source>
        <dbReference type="ARBA" id="ARBA00012438"/>
    </source>
</evidence>
<dbReference type="GO" id="GO:0006355">
    <property type="term" value="P:regulation of DNA-templated transcription"/>
    <property type="evidence" value="ECO:0007669"/>
    <property type="project" value="InterPro"/>
</dbReference>
<evidence type="ECO:0000256" key="3">
    <source>
        <dbReference type="ARBA" id="ARBA00022553"/>
    </source>
</evidence>
<dbReference type="Proteomes" id="UP000282076">
    <property type="component" value="Unassembled WGS sequence"/>
</dbReference>
<comment type="caution">
    <text evidence="13">The sequence shown here is derived from an EMBL/GenBank/DDBJ whole genome shotgun (WGS) entry which is preliminary data.</text>
</comment>
<dbReference type="GO" id="GO:0000155">
    <property type="term" value="F:phosphorelay sensor kinase activity"/>
    <property type="evidence" value="ECO:0007669"/>
    <property type="project" value="InterPro"/>
</dbReference>
<comment type="catalytic activity">
    <reaction evidence="1">
        <text>ATP + protein L-histidine = ADP + protein N-phospho-L-histidine.</text>
        <dbReference type="EC" id="2.7.13.3"/>
    </reaction>
</comment>
<dbReference type="NCBIfam" id="TIGR00229">
    <property type="entry name" value="sensory_box"/>
    <property type="match status" value="3"/>
</dbReference>
<sequence length="602" mass="68651">MEDSYFNSDKFKMRVLDAFLNLTSDAVYLINLEGKVLEVNKRFEELHGWTREEIIGKEVPLTPEEWIISYEIYERIVRGEDVTVYETVKHTKGGGHFYADVTISHVYNDEAELVGIAVIERDVTDKKRAEDQLKISEERYRVLVESSPEPIVVFQDLAIVYANPAAARLIGAEDPDQLIGEHISRFLHPDDNPGLVENVERLFVQGTASESFEKRLIRFDGQMLHVEFRAVPIDFHGIGSIQLLFRDMTDRKRAESVLEAKEREFSRVLKMSPEPILLHRAGVITFVNDMAIKLLRGISEEDFIDRPILDFFDPEYHKIIQERMARVIKVDEYMEFIELKLKCLDGVFVDVEVSSICVHRAGLNSVVQVVIRDLTERKKTDEMIRRSDKLSIAGELAAGVAHEIRNPLTALRGFMQLLQAKKTDYVDIMLMEIDRINYIVNEFIGMAKPQALHFVRSDLRTLLDGVIVFMYPQAILFNVEIKLIVQSHLPQIECEPNQIKQVYINVLKNAIEAMQGGGTIEITMYTKPEGSVVTRIVDQGVGIPQDRMEKIGEPFFSLKESGTGLGLMVCHRIIEAHDGKLTIHSVVNEGTTLEIELPTALR</sequence>
<evidence type="ECO:0000256" key="1">
    <source>
        <dbReference type="ARBA" id="ARBA00000085"/>
    </source>
</evidence>
<dbReference type="Gene3D" id="1.10.287.130">
    <property type="match status" value="1"/>
</dbReference>
<dbReference type="InterPro" id="IPR000700">
    <property type="entry name" value="PAS-assoc_C"/>
</dbReference>
<dbReference type="Pfam" id="PF00989">
    <property type="entry name" value="PAS"/>
    <property type="match status" value="1"/>
</dbReference>
<keyword evidence="7" id="KW-0067">ATP-binding</keyword>
<dbReference type="GO" id="GO:0005524">
    <property type="term" value="F:ATP binding"/>
    <property type="evidence" value="ECO:0007669"/>
    <property type="project" value="UniProtKB-KW"/>
</dbReference>
<feature type="domain" description="Histidine kinase" evidence="10">
    <location>
        <begin position="399"/>
        <end position="601"/>
    </location>
</feature>
<accession>A0A494X336</accession>
<dbReference type="InterPro" id="IPR036890">
    <property type="entry name" value="HATPase_C_sf"/>
</dbReference>
<evidence type="ECO:0000256" key="8">
    <source>
        <dbReference type="ARBA" id="ARBA00023012"/>
    </source>
</evidence>
<feature type="domain" description="PAS" evidence="11">
    <location>
        <begin position="12"/>
        <end position="57"/>
    </location>
</feature>
<dbReference type="Pfam" id="PF02518">
    <property type="entry name" value="HATPase_c"/>
    <property type="match status" value="1"/>
</dbReference>
<proteinExistence type="predicted"/>
<evidence type="ECO:0000256" key="7">
    <source>
        <dbReference type="ARBA" id="ARBA00022840"/>
    </source>
</evidence>
<dbReference type="OrthoDB" id="9815750at2"/>
<keyword evidence="5" id="KW-0547">Nucleotide-binding</keyword>
<evidence type="ECO:0000259" key="11">
    <source>
        <dbReference type="PROSITE" id="PS50112"/>
    </source>
</evidence>
<dbReference type="RefSeq" id="WP_120979998.1">
    <property type="nucleotide sequence ID" value="NZ_RBZM01000017.1"/>
</dbReference>
<dbReference type="SMART" id="SM00091">
    <property type="entry name" value="PAS"/>
    <property type="match status" value="3"/>
</dbReference>
<feature type="domain" description="PAS" evidence="11">
    <location>
        <begin position="136"/>
        <end position="206"/>
    </location>
</feature>
<dbReference type="PROSITE" id="PS50109">
    <property type="entry name" value="HIS_KIN"/>
    <property type="match status" value="1"/>
</dbReference>
<keyword evidence="4" id="KW-0808">Transferase</keyword>